<dbReference type="InterPro" id="IPR027417">
    <property type="entry name" value="P-loop_NTPase"/>
</dbReference>
<organism evidence="2 3">
    <name type="scientific">Cerrena zonata</name>
    <dbReference type="NCBI Taxonomy" id="2478898"/>
    <lineage>
        <taxon>Eukaryota</taxon>
        <taxon>Fungi</taxon>
        <taxon>Dikarya</taxon>
        <taxon>Basidiomycota</taxon>
        <taxon>Agaricomycotina</taxon>
        <taxon>Agaricomycetes</taxon>
        <taxon>Polyporales</taxon>
        <taxon>Cerrenaceae</taxon>
        <taxon>Cerrena</taxon>
    </lineage>
</organism>
<dbReference type="EMBL" id="JASBNA010000040">
    <property type="protein sequence ID" value="KAK7681541.1"/>
    <property type="molecule type" value="Genomic_DNA"/>
</dbReference>
<evidence type="ECO:0000313" key="2">
    <source>
        <dbReference type="EMBL" id="KAK7681541.1"/>
    </source>
</evidence>
<reference evidence="2 3" key="1">
    <citation type="submission" date="2022-09" db="EMBL/GenBank/DDBJ databases">
        <authorList>
            <person name="Palmer J.M."/>
        </authorList>
    </citation>
    <scope>NUCLEOTIDE SEQUENCE [LARGE SCALE GENOMIC DNA]</scope>
    <source>
        <strain evidence="2 3">DSM 7382</strain>
    </source>
</reference>
<proteinExistence type="predicted"/>
<protein>
    <recommendedName>
        <fullName evidence="4">SKP1 component dimerisation domain-containing protein</fullName>
    </recommendedName>
</protein>
<name>A0AAW0FW20_9APHY</name>
<comment type="caution">
    <text evidence="2">The sequence shown here is derived from an EMBL/GenBank/DDBJ whole genome shotgun (WGS) entry which is preliminary data.</text>
</comment>
<evidence type="ECO:0000256" key="1">
    <source>
        <dbReference type="SAM" id="MobiDB-lite"/>
    </source>
</evidence>
<dbReference type="Gene3D" id="3.40.50.300">
    <property type="entry name" value="P-loop containing nucleotide triphosphate hydrolases"/>
    <property type="match status" value="1"/>
</dbReference>
<dbReference type="AlphaFoldDB" id="A0AAW0FW20"/>
<feature type="region of interest" description="Disordered" evidence="1">
    <location>
        <begin position="15"/>
        <end position="34"/>
    </location>
</feature>
<evidence type="ECO:0000313" key="3">
    <source>
        <dbReference type="Proteomes" id="UP001385951"/>
    </source>
</evidence>
<keyword evidence="3" id="KW-1185">Reference proteome</keyword>
<sequence>MQVLFTTSNGDLIAASDSADMEDTGADDTETDSGALARPGERITYLYRVEKGLWLNSHAAMCAEIFGLPRSIVQRARYVSFLLSTHELGQLLDEDMDEEERDELREAEDVCKRFLAWDLQTEGETSEDVKEKLGEVLGRMGEE</sequence>
<evidence type="ECO:0008006" key="4">
    <source>
        <dbReference type="Google" id="ProtNLM"/>
    </source>
</evidence>
<gene>
    <name evidence="2" type="ORF">QCA50_015273</name>
</gene>
<dbReference type="Proteomes" id="UP001385951">
    <property type="component" value="Unassembled WGS sequence"/>
</dbReference>
<accession>A0AAW0FW20</accession>
<feature type="compositionally biased region" description="Acidic residues" evidence="1">
    <location>
        <begin position="19"/>
        <end position="31"/>
    </location>
</feature>